<keyword evidence="4" id="KW-0418">Kinase</keyword>
<evidence type="ECO:0000313" key="4">
    <source>
        <dbReference type="EMBL" id="KAB8066914.1"/>
    </source>
</evidence>
<evidence type="ECO:0000313" key="5">
    <source>
        <dbReference type="Proteomes" id="UP000468717"/>
    </source>
</evidence>
<feature type="domain" description="Signal transduction histidine kinase internal region" evidence="3">
    <location>
        <begin position="197"/>
        <end position="276"/>
    </location>
</feature>
<dbReference type="EMBL" id="WFLI01000001">
    <property type="protein sequence ID" value="KAB8066914.1"/>
    <property type="molecule type" value="Genomic_DNA"/>
</dbReference>
<keyword evidence="5" id="KW-1185">Reference proteome</keyword>
<feature type="region of interest" description="Disordered" evidence="1">
    <location>
        <begin position="311"/>
        <end position="376"/>
    </location>
</feature>
<keyword evidence="2" id="KW-1133">Transmembrane helix</keyword>
<dbReference type="PANTHER" id="PTHR34220">
    <property type="entry name" value="SENSOR HISTIDINE KINASE YPDA"/>
    <property type="match status" value="1"/>
</dbReference>
<evidence type="ECO:0000259" key="3">
    <source>
        <dbReference type="Pfam" id="PF06580"/>
    </source>
</evidence>
<keyword evidence="2" id="KW-0812">Transmembrane</keyword>
<organism evidence="4 5">
    <name type="scientific">Janthinobacterium violaceinigrum</name>
    <dbReference type="NCBI Taxonomy" id="2654252"/>
    <lineage>
        <taxon>Bacteria</taxon>
        <taxon>Pseudomonadati</taxon>
        <taxon>Pseudomonadota</taxon>
        <taxon>Betaproteobacteria</taxon>
        <taxon>Burkholderiales</taxon>
        <taxon>Oxalobacteraceae</taxon>
        <taxon>Janthinobacterium</taxon>
    </lineage>
</organism>
<dbReference type="InterPro" id="IPR050640">
    <property type="entry name" value="Bact_2-comp_sensor_kinase"/>
</dbReference>
<reference evidence="4 5" key="1">
    <citation type="submission" date="2019-10" db="EMBL/GenBank/DDBJ databases">
        <title>Three novel species isolated from a subtropical stream in China.</title>
        <authorList>
            <person name="Lu H."/>
        </authorList>
    </citation>
    <scope>NUCLEOTIDE SEQUENCE [LARGE SCALE GENOMIC DNA]</scope>
    <source>
        <strain evidence="4 5">FT13W</strain>
    </source>
</reference>
<name>A0A6I1I7E2_9BURK</name>
<keyword evidence="4" id="KW-0808">Transferase</keyword>
<dbReference type="PANTHER" id="PTHR34220:SF9">
    <property type="entry name" value="SIGNAL TRANSDUCTION HISTIDINE KINASE INTERNAL REGION DOMAIN-CONTAINING PROTEIN"/>
    <property type="match status" value="1"/>
</dbReference>
<feature type="transmembrane region" description="Helical" evidence="2">
    <location>
        <begin position="46"/>
        <end position="68"/>
    </location>
</feature>
<dbReference type="InterPro" id="IPR010559">
    <property type="entry name" value="Sig_transdc_His_kin_internal"/>
</dbReference>
<accession>A0A6I1I7E2</accession>
<dbReference type="AlphaFoldDB" id="A0A6I1I7E2"/>
<evidence type="ECO:0000256" key="1">
    <source>
        <dbReference type="SAM" id="MobiDB-lite"/>
    </source>
</evidence>
<keyword evidence="2" id="KW-0472">Membrane</keyword>
<dbReference type="GO" id="GO:0000155">
    <property type="term" value="F:phosphorelay sensor kinase activity"/>
    <property type="evidence" value="ECO:0007669"/>
    <property type="project" value="InterPro"/>
</dbReference>
<dbReference type="GO" id="GO:0016020">
    <property type="term" value="C:membrane"/>
    <property type="evidence" value="ECO:0007669"/>
    <property type="project" value="InterPro"/>
</dbReference>
<sequence length="376" mass="41639">MASHVLVNQARGSYTMPMMQKTSLLQGWRSLWELRPRNAVPLLTRLLLISLIGVALALGLMAIVAIFGQVDRPRWWWASLLPNIGICLCIVHTLFGVLRLAGRWLPAALVERMSDVRDLRAGMALGALALAAIILGMSIGFTIVPILVGFKLWGMFVSLPAALTKFAVFILFIMAANWAWWRSRLRQQQLQTEVTDARLRLLQGQIEPHLLFNTLANIQSLMDYDPPRAKRMLETFSGYLRASLAQLRQGDSTVDAELDMAHQYLSLLQIRMEERLRFRIDASAEARLARMPALMLQPLVENAIEHGLAPTLDGGRWQHRRAGSGARGPPGSARAGRRRGPGGARQADAPGQRHGAGQSALAPASPVRRQRQPEPA</sequence>
<protein>
    <submittedName>
        <fullName evidence="4">Sensor histidine kinase</fullName>
    </submittedName>
</protein>
<gene>
    <name evidence="4" type="ORF">GCN75_01230</name>
</gene>
<feature type="transmembrane region" description="Helical" evidence="2">
    <location>
        <begin position="162"/>
        <end position="181"/>
    </location>
</feature>
<feature type="transmembrane region" description="Helical" evidence="2">
    <location>
        <begin position="122"/>
        <end position="150"/>
    </location>
</feature>
<evidence type="ECO:0000256" key="2">
    <source>
        <dbReference type="SAM" id="Phobius"/>
    </source>
</evidence>
<comment type="caution">
    <text evidence="4">The sequence shown here is derived from an EMBL/GenBank/DDBJ whole genome shotgun (WGS) entry which is preliminary data.</text>
</comment>
<feature type="compositionally biased region" description="Low complexity" evidence="1">
    <location>
        <begin position="344"/>
        <end position="353"/>
    </location>
</feature>
<proteinExistence type="predicted"/>
<dbReference type="Pfam" id="PF06580">
    <property type="entry name" value="His_kinase"/>
    <property type="match status" value="1"/>
</dbReference>
<feature type="compositionally biased region" description="Low complexity" evidence="1">
    <location>
        <begin position="323"/>
        <end position="334"/>
    </location>
</feature>
<dbReference type="Proteomes" id="UP000468717">
    <property type="component" value="Unassembled WGS sequence"/>
</dbReference>
<feature type="transmembrane region" description="Helical" evidence="2">
    <location>
        <begin position="80"/>
        <end position="101"/>
    </location>
</feature>